<evidence type="ECO:0000313" key="3">
    <source>
        <dbReference type="Proteomes" id="UP000241587"/>
    </source>
</evidence>
<dbReference type="OrthoDB" id="10497160at2759"/>
<gene>
    <name evidence="2" type="ORF">FCULG_00009614</name>
</gene>
<dbReference type="AlphaFoldDB" id="A0A2T4GHR5"/>
<dbReference type="Proteomes" id="UP000241587">
    <property type="component" value="Unassembled WGS sequence"/>
</dbReference>
<organism evidence="2 3">
    <name type="scientific">Fusarium culmorum</name>
    <dbReference type="NCBI Taxonomy" id="5516"/>
    <lineage>
        <taxon>Eukaryota</taxon>
        <taxon>Fungi</taxon>
        <taxon>Dikarya</taxon>
        <taxon>Ascomycota</taxon>
        <taxon>Pezizomycotina</taxon>
        <taxon>Sordariomycetes</taxon>
        <taxon>Hypocreomycetidae</taxon>
        <taxon>Hypocreales</taxon>
        <taxon>Nectriaceae</taxon>
        <taxon>Fusarium</taxon>
    </lineage>
</organism>
<name>A0A2T4GHR5_FUSCU</name>
<dbReference type="EMBL" id="PVEM01000016">
    <property type="protein sequence ID" value="PTD03000.1"/>
    <property type="molecule type" value="Genomic_DNA"/>
</dbReference>
<dbReference type="OMA" id="WMTETRA"/>
<evidence type="ECO:0000313" key="2">
    <source>
        <dbReference type="EMBL" id="PTD03000.1"/>
    </source>
</evidence>
<reference evidence="2 3" key="1">
    <citation type="submission" date="2018-02" db="EMBL/GenBank/DDBJ databases">
        <title>Fusarium culmorum secondary metabolites in fungal-bacterial-plant interactions.</title>
        <authorList>
            <person name="Schmidt R."/>
        </authorList>
    </citation>
    <scope>NUCLEOTIDE SEQUENCE [LARGE SCALE GENOMIC DNA]</scope>
    <source>
        <strain evidence="2 3">PV</strain>
    </source>
</reference>
<comment type="caution">
    <text evidence="2">The sequence shown here is derived from an EMBL/GenBank/DDBJ whole genome shotgun (WGS) entry which is preliminary data.</text>
</comment>
<evidence type="ECO:0000256" key="1">
    <source>
        <dbReference type="SAM" id="MobiDB-lite"/>
    </source>
</evidence>
<feature type="region of interest" description="Disordered" evidence="1">
    <location>
        <begin position="133"/>
        <end position="154"/>
    </location>
</feature>
<proteinExistence type="predicted"/>
<keyword evidence="3" id="KW-1185">Reference proteome</keyword>
<accession>A0A2T4GHR5</accession>
<sequence length="154" mass="17462">MGWVKSLGSWMTETRAGSLVNLNPGPDPSQRTEMENYIEHEVTLIRHVSLFSRPMRSHVISHRVSSWLVGCPLLTPKRTLPRLSAVRETLTSHVTTSNRRSKQYGPGVEFRIDRYVSPLFVQLLPDPASPIMTQRGFERPAPAAPRHLRSPRAE</sequence>
<protein>
    <submittedName>
        <fullName evidence="2">Uncharacterized protein</fullName>
    </submittedName>
</protein>